<protein>
    <recommendedName>
        <fullName evidence="4">CHAD domain-containing protein</fullName>
    </recommendedName>
</protein>
<sequence>MATESEQRLLASLAAHMSWANTTDRSLRTAPARAALDQRFLDAADGDPVRAAHLRKAHFKRLALKSAQARRRLREATATLEAAETETIELLTSGDGPAGGTSRGGASR</sequence>
<evidence type="ECO:0000313" key="3">
    <source>
        <dbReference type="Proteomes" id="UP001596097"/>
    </source>
</evidence>
<accession>A0ABW1QK45</accession>
<feature type="compositionally biased region" description="Gly residues" evidence="1">
    <location>
        <begin position="96"/>
        <end position="108"/>
    </location>
</feature>
<name>A0ABW1QK45_9ACTN</name>
<reference evidence="3" key="1">
    <citation type="journal article" date="2019" name="Int. J. Syst. Evol. Microbiol.">
        <title>The Global Catalogue of Microorganisms (GCM) 10K type strain sequencing project: providing services to taxonomists for standard genome sequencing and annotation.</title>
        <authorList>
            <consortium name="The Broad Institute Genomics Platform"/>
            <consortium name="The Broad Institute Genome Sequencing Center for Infectious Disease"/>
            <person name="Wu L."/>
            <person name="Ma J."/>
        </authorList>
    </citation>
    <scope>NUCLEOTIDE SEQUENCE [LARGE SCALE GENOMIC DNA]</scope>
    <source>
        <strain evidence="3">CGMCC 4.7198</strain>
    </source>
</reference>
<keyword evidence="3" id="KW-1185">Reference proteome</keyword>
<dbReference type="EMBL" id="JBHSQL010000007">
    <property type="protein sequence ID" value="MFC6149809.1"/>
    <property type="molecule type" value="Genomic_DNA"/>
</dbReference>
<comment type="caution">
    <text evidence="2">The sequence shown here is derived from an EMBL/GenBank/DDBJ whole genome shotgun (WGS) entry which is preliminary data.</text>
</comment>
<proteinExistence type="predicted"/>
<evidence type="ECO:0000256" key="1">
    <source>
        <dbReference type="SAM" id="MobiDB-lite"/>
    </source>
</evidence>
<gene>
    <name evidence="2" type="ORF">ACFPYK_10410</name>
</gene>
<dbReference type="Proteomes" id="UP001596097">
    <property type="component" value="Unassembled WGS sequence"/>
</dbReference>
<evidence type="ECO:0008006" key="4">
    <source>
        <dbReference type="Google" id="ProtNLM"/>
    </source>
</evidence>
<organism evidence="2 3">
    <name type="scientific">Mumia xiangluensis</name>
    <dbReference type="NCBI Taxonomy" id="1678900"/>
    <lineage>
        <taxon>Bacteria</taxon>
        <taxon>Bacillati</taxon>
        <taxon>Actinomycetota</taxon>
        <taxon>Actinomycetes</taxon>
        <taxon>Propionibacteriales</taxon>
        <taxon>Nocardioidaceae</taxon>
        <taxon>Mumia</taxon>
    </lineage>
</organism>
<evidence type="ECO:0000313" key="2">
    <source>
        <dbReference type="EMBL" id="MFC6149809.1"/>
    </source>
</evidence>
<feature type="region of interest" description="Disordered" evidence="1">
    <location>
        <begin position="89"/>
        <end position="108"/>
    </location>
</feature>
<dbReference type="RefSeq" id="WP_205602840.1">
    <property type="nucleotide sequence ID" value="NZ_JBHSQL010000007.1"/>
</dbReference>